<dbReference type="VEuPathDB" id="FungiDB:ASPSYDRAFT_38580"/>
<evidence type="ECO:0000313" key="2">
    <source>
        <dbReference type="Proteomes" id="UP000184356"/>
    </source>
</evidence>
<keyword evidence="2" id="KW-1185">Reference proteome</keyword>
<name>A0A1L9TWZ3_9EURO</name>
<organism evidence="1 2">
    <name type="scientific">Aspergillus sydowii CBS 593.65</name>
    <dbReference type="NCBI Taxonomy" id="1036612"/>
    <lineage>
        <taxon>Eukaryota</taxon>
        <taxon>Fungi</taxon>
        <taxon>Dikarya</taxon>
        <taxon>Ascomycota</taxon>
        <taxon>Pezizomycotina</taxon>
        <taxon>Eurotiomycetes</taxon>
        <taxon>Eurotiomycetidae</taxon>
        <taxon>Eurotiales</taxon>
        <taxon>Aspergillaceae</taxon>
        <taxon>Aspergillus</taxon>
        <taxon>Aspergillus subgen. Nidulantes</taxon>
    </lineage>
</organism>
<protein>
    <submittedName>
        <fullName evidence="1">Uncharacterized protein</fullName>
    </submittedName>
</protein>
<sequence>MTDIFYPGGHSILSRPANASVLTGTPHDVLAHKTDVSSHISAIQTTGCKHGDLYTLQWYCAHEQRGATDILTQRWGIQASTICGWPNANSTHQAIPVRSHFNAVKIWILQPEITWPSFCRPIRFSEESSLLQVGNLGHPCKLVLAPWGI</sequence>
<accession>A0A1L9TWZ3</accession>
<gene>
    <name evidence="1" type="ORF">ASPSYDRAFT_38580</name>
</gene>
<dbReference type="Proteomes" id="UP000184356">
    <property type="component" value="Unassembled WGS sequence"/>
</dbReference>
<evidence type="ECO:0000313" key="1">
    <source>
        <dbReference type="EMBL" id="OJJ63912.1"/>
    </source>
</evidence>
<reference evidence="2" key="1">
    <citation type="journal article" date="2017" name="Genome Biol.">
        <title>Comparative genomics reveals high biological diversity and specific adaptations in the industrially and medically important fungal genus Aspergillus.</title>
        <authorList>
            <person name="de Vries R.P."/>
            <person name="Riley R."/>
            <person name="Wiebenga A."/>
            <person name="Aguilar-Osorio G."/>
            <person name="Amillis S."/>
            <person name="Uchima C.A."/>
            <person name="Anderluh G."/>
            <person name="Asadollahi M."/>
            <person name="Askin M."/>
            <person name="Barry K."/>
            <person name="Battaglia E."/>
            <person name="Bayram O."/>
            <person name="Benocci T."/>
            <person name="Braus-Stromeyer S.A."/>
            <person name="Caldana C."/>
            <person name="Canovas D."/>
            <person name="Cerqueira G.C."/>
            <person name="Chen F."/>
            <person name="Chen W."/>
            <person name="Choi C."/>
            <person name="Clum A."/>
            <person name="Dos Santos R.A."/>
            <person name="Damasio A.R."/>
            <person name="Diallinas G."/>
            <person name="Emri T."/>
            <person name="Fekete E."/>
            <person name="Flipphi M."/>
            <person name="Freyberg S."/>
            <person name="Gallo A."/>
            <person name="Gournas C."/>
            <person name="Habgood R."/>
            <person name="Hainaut M."/>
            <person name="Harispe M.L."/>
            <person name="Henrissat B."/>
            <person name="Hilden K.S."/>
            <person name="Hope R."/>
            <person name="Hossain A."/>
            <person name="Karabika E."/>
            <person name="Karaffa L."/>
            <person name="Karanyi Z."/>
            <person name="Krasevec N."/>
            <person name="Kuo A."/>
            <person name="Kusch H."/>
            <person name="LaButti K."/>
            <person name="Lagendijk E.L."/>
            <person name="Lapidus A."/>
            <person name="Levasseur A."/>
            <person name="Lindquist E."/>
            <person name="Lipzen A."/>
            <person name="Logrieco A.F."/>
            <person name="MacCabe A."/>
            <person name="Maekelae M.R."/>
            <person name="Malavazi I."/>
            <person name="Melin P."/>
            <person name="Meyer V."/>
            <person name="Mielnichuk N."/>
            <person name="Miskei M."/>
            <person name="Molnar A.P."/>
            <person name="Mule G."/>
            <person name="Ngan C.Y."/>
            <person name="Orejas M."/>
            <person name="Orosz E."/>
            <person name="Ouedraogo J.P."/>
            <person name="Overkamp K.M."/>
            <person name="Park H.-S."/>
            <person name="Perrone G."/>
            <person name="Piumi F."/>
            <person name="Punt P.J."/>
            <person name="Ram A.F."/>
            <person name="Ramon A."/>
            <person name="Rauscher S."/>
            <person name="Record E."/>
            <person name="Riano-Pachon D.M."/>
            <person name="Robert V."/>
            <person name="Roehrig J."/>
            <person name="Ruller R."/>
            <person name="Salamov A."/>
            <person name="Salih N.S."/>
            <person name="Samson R.A."/>
            <person name="Sandor E."/>
            <person name="Sanguinetti M."/>
            <person name="Schuetze T."/>
            <person name="Sepcic K."/>
            <person name="Shelest E."/>
            <person name="Sherlock G."/>
            <person name="Sophianopoulou V."/>
            <person name="Squina F.M."/>
            <person name="Sun H."/>
            <person name="Susca A."/>
            <person name="Todd R.B."/>
            <person name="Tsang A."/>
            <person name="Unkles S.E."/>
            <person name="van de Wiele N."/>
            <person name="van Rossen-Uffink D."/>
            <person name="Oliveira J.V."/>
            <person name="Vesth T.C."/>
            <person name="Visser J."/>
            <person name="Yu J.-H."/>
            <person name="Zhou M."/>
            <person name="Andersen M.R."/>
            <person name="Archer D.B."/>
            <person name="Baker S.E."/>
            <person name="Benoit I."/>
            <person name="Brakhage A.A."/>
            <person name="Braus G.H."/>
            <person name="Fischer R."/>
            <person name="Frisvad J.C."/>
            <person name="Goldman G.H."/>
            <person name="Houbraken J."/>
            <person name="Oakley B."/>
            <person name="Pocsi I."/>
            <person name="Scazzocchio C."/>
            <person name="Seiboth B."/>
            <person name="vanKuyk P.A."/>
            <person name="Wortman J."/>
            <person name="Dyer P.S."/>
            <person name="Grigoriev I.V."/>
        </authorList>
    </citation>
    <scope>NUCLEOTIDE SEQUENCE [LARGE SCALE GENOMIC DNA]</scope>
    <source>
        <strain evidence="2">CBS 593.65</strain>
    </source>
</reference>
<proteinExistence type="predicted"/>
<dbReference type="EMBL" id="KV878582">
    <property type="protein sequence ID" value="OJJ63912.1"/>
    <property type="molecule type" value="Genomic_DNA"/>
</dbReference>
<dbReference type="AlphaFoldDB" id="A0A1L9TWZ3"/>
<dbReference type="GeneID" id="63761817"/>
<dbReference type="RefSeq" id="XP_040707718.1">
    <property type="nucleotide sequence ID" value="XM_040845744.1"/>
</dbReference>